<organism evidence="2 3">
    <name type="scientific">Mycena citricolor</name>
    <dbReference type="NCBI Taxonomy" id="2018698"/>
    <lineage>
        <taxon>Eukaryota</taxon>
        <taxon>Fungi</taxon>
        <taxon>Dikarya</taxon>
        <taxon>Basidiomycota</taxon>
        <taxon>Agaricomycotina</taxon>
        <taxon>Agaricomycetes</taxon>
        <taxon>Agaricomycetidae</taxon>
        <taxon>Agaricales</taxon>
        <taxon>Marasmiineae</taxon>
        <taxon>Mycenaceae</taxon>
        <taxon>Mycena</taxon>
    </lineage>
</organism>
<evidence type="ECO:0000256" key="1">
    <source>
        <dbReference type="SAM" id="MobiDB-lite"/>
    </source>
</evidence>
<comment type="caution">
    <text evidence="2">The sequence shown here is derived from an EMBL/GenBank/DDBJ whole genome shotgun (WGS) entry which is preliminary data.</text>
</comment>
<accession>A0AAD2HL88</accession>
<gene>
    <name evidence="2" type="ORF">MYCIT1_LOCUS23931</name>
</gene>
<protein>
    <submittedName>
        <fullName evidence="2">Uncharacterized protein</fullName>
    </submittedName>
</protein>
<evidence type="ECO:0000313" key="3">
    <source>
        <dbReference type="Proteomes" id="UP001295794"/>
    </source>
</evidence>
<name>A0AAD2HL88_9AGAR</name>
<feature type="region of interest" description="Disordered" evidence="1">
    <location>
        <begin position="33"/>
        <end position="61"/>
    </location>
</feature>
<evidence type="ECO:0000313" key="2">
    <source>
        <dbReference type="EMBL" id="CAK5275867.1"/>
    </source>
</evidence>
<sequence length="61" mass="6995">MQSVKGCRETLYPPCLSGQARLQCQPREMVHQHRRSFVANGSPKSDSGLQARDRRRALSRR</sequence>
<dbReference type="Proteomes" id="UP001295794">
    <property type="component" value="Unassembled WGS sequence"/>
</dbReference>
<proteinExistence type="predicted"/>
<dbReference type="AlphaFoldDB" id="A0AAD2HL88"/>
<reference evidence="2" key="1">
    <citation type="submission" date="2023-11" db="EMBL/GenBank/DDBJ databases">
        <authorList>
            <person name="De Vega J J."/>
            <person name="De Vega J J."/>
        </authorList>
    </citation>
    <scope>NUCLEOTIDE SEQUENCE</scope>
</reference>
<dbReference type="EMBL" id="CAVNYO010000405">
    <property type="protein sequence ID" value="CAK5275867.1"/>
    <property type="molecule type" value="Genomic_DNA"/>
</dbReference>
<keyword evidence="3" id="KW-1185">Reference proteome</keyword>